<keyword evidence="1" id="KW-0479">Metal-binding</keyword>
<dbReference type="InterPro" id="IPR000571">
    <property type="entry name" value="Znf_CCCH"/>
</dbReference>
<gene>
    <name evidence="4" type="ORF">DFH08DRAFT_688781</name>
</gene>
<feature type="non-terminal residue" evidence="4">
    <location>
        <position position="389"/>
    </location>
</feature>
<dbReference type="PROSITE" id="PS50103">
    <property type="entry name" value="ZF_C3H1"/>
    <property type="match status" value="1"/>
</dbReference>
<evidence type="ECO:0000259" key="3">
    <source>
        <dbReference type="PROSITE" id="PS50103"/>
    </source>
</evidence>
<evidence type="ECO:0000256" key="1">
    <source>
        <dbReference type="PROSITE-ProRule" id="PRU00723"/>
    </source>
</evidence>
<dbReference type="AlphaFoldDB" id="A0AAD7AEG3"/>
<comment type="caution">
    <text evidence="4">The sequence shown here is derived from an EMBL/GenBank/DDBJ whole genome shotgun (WGS) entry which is preliminary data.</text>
</comment>
<evidence type="ECO:0000256" key="2">
    <source>
        <dbReference type="SAM" id="MobiDB-lite"/>
    </source>
</evidence>
<keyword evidence="1" id="KW-0863">Zinc-finger</keyword>
<evidence type="ECO:0000313" key="4">
    <source>
        <dbReference type="EMBL" id="KAJ7356575.1"/>
    </source>
</evidence>
<feature type="compositionally biased region" description="Gly residues" evidence="2">
    <location>
        <begin position="328"/>
        <end position="339"/>
    </location>
</feature>
<dbReference type="EMBL" id="JARIHO010000008">
    <property type="protein sequence ID" value="KAJ7356575.1"/>
    <property type="molecule type" value="Genomic_DNA"/>
</dbReference>
<proteinExistence type="predicted"/>
<protein>
    <recommendedName>
        <fullName evidence="3">C3H1-type domain-containing protein</fullName>
    </recommendedName>
</protein>
<feature type="region of interest" description="Disordered" evidence="2">
    <location>
        <begin position="318"/>
        <end position="346"/>
    </location>
</feature>
<keyword evidence="1" id="KW-0862">Zinc</keyword>
<dbReference type="GO" id="GO:0008270">
    <property type="term" value="F:zinc ion binding"/>
    <property type="evidence" value="ECO:0007669"/>
    <property type="project" value="UniProtKB-KW"/>
</dbReference>
<name>A0AAD7AEG3_9AGAR</name>
<feature type="domain" description="C3H1-type" evidence="3">
    <location>
        <begin position="342"/>
        <end position="370"/>
    </location>
</feature>
<feature type="zinc finger region" description="C3H1-type" evidence="1">
    <location>
        <begin position="342"/>
        <end position="370"/>
    </location>
</feature>
<dbReference type="Proteomes" id="UP001218218">
    <property type="component" value="Unassembled WGS sequence"/>
</dbReference>
<accession>A0AAD7AEG3</accession>
<evidence type="ECO:0000313" key="5">
    <source>
        <dbReference type="Proteomes" id="UP001218218"/>
    </source>
</evidence>
<keyword evidence="5" id="KW-1185">Reference proteome</keyword>
<organism evidence="4 5">
    <name type="scientific">Mycena albidolilacea</name>
    <dbReference type="NCBI Taxonomy" id="1033008"/>
    <lineage>
        <taxon>Eukaryota</taxon>
        <taxon>Fungi</taxon>
        <taxon>Dikarya</taxon>
        <taxon>Basidiomycota</taxon>
        <taxon>Agaricomycotina</taxon>
        <taxon>Agaricomycetes</taxon>
        <taxon>Agaricomycetidae</taxon>
        <taxon>Agaricales</taxon>
        <taxon>Marasmiineae</taxon>
        <taxon>Mycenaceae</taxon>
        <taxon>Mycena</taxon>
    </lineage>
</organism>
<sequence length="389" mass="43330">EDDQSNRPTVPAGIAGQAEVIKKCTDLVQDFRDKKFSKAVACTKIMQAIPTAFVEGGAGERAAHSCFEILDQIEKELAEAAARGSGGARRSESPQGGNGGRRHSRSTSPHDESNPKRRRINDALLHWVVEDIIVEATLSPELVQTRKQLIEYSRDPKYVLGTILNSTRHMSFPKSEWLAIIKGQAIDLNKVITGQFSIAHERQHVESIGDGIQLLFGSSTPTKTVSMQSEWITAWTKVAEATAFVFPHRRRELEVYRQYVMDLFTSSANFVHERIILLDRKLRNEAVGRRDLELSDCTRFGHWERSFLNDNGAAYLESKPKVKDTSKRGGGSNSGGGGDSQKKSAEPCRRFNDEHCPSNKATCCYAHVCSRCKRNHPLPKCDRPAAVPE</sequence>
<feature type="compositionally biased region" description="Basic and acidic residues" evidence="2">
    <location>
        <begin position="318"/>
        <end position="327"/>
    </location>
</feature>
<feature type="region of interest" description="Disordered" evidence="2">
    <location>
        <begin position="80"/>
        <end position="117"/>
    </location>
</feature>
<reference evidence="4" key="1">
    <citation type="submission" date="2023-03" db="EMBL/GenBank/DDBJ databases">
        <title>Massive genome expansion in bonnet fungi (Mycena s.s.) driven by repeated elements and novel gene families across ecological guilds.</title>
        <authorList>
            <consortium name="Lawrence Berkeley National Laboratory"/>
            <person name="Harder C.B."/>
            <person name="Miyauchi S."/>
            <person name="Viragh M."/>
            <person name="Kuo A."/>
            <person name="Thoen E."/>
            <person name="Andreopoulos B."/>
            <person name="Lu D."/>
            <person name="Skrede I."/>
            <person name="Drula E."/>
            <person name="Henrissat B."/>
            <person name="Morin E."/>
            <person name="Kohler A."/>
            <person name="Barry K."/>
            <person name="LaButti K."/>
            <person name="Morin E."/>
            <person name="Salamov A."/>
            <person name="Lipzen A."/>
            <person name="Mereny Z."/>
            <person name="Hegedus B."/>
            <person name="Baldrian P."/>
            <person name="Stursova M."/>
            <person name="Weitz H."/>
            <person name="Taylor A."/>
            <person name="Grigoriev I.V."/>
            <person name="Nagy L.G."/>
            <person name="Martin F."/>
            <person name="Kauserud H."/>
        </authorList>
    </citation>
    <scope>NUCLEOTIDE SEQUENCE</scope>
    <source>
        <strain evidence="4">CBHHK002</strain>
    </source>
</reference>